<dbReference type="EMBL" id="CATQJL010000305">
    <property type="protein sequence ID" value="CAJ0601639.1"/>
    <property type="molecule type" value="Genomic_DNA"/>
</dbReference>
<keyword evidence="3" id="KW-1185">Reference proteome</keyword>
<name>A0AA36M737_CYLNA</name>
<feature type="domain" description="PAN-3" evidence="1">
    <location>
        <begin position="38"/>
        <end position="76"/>
    </location>
</feature>
<dbReference type="AlphaFoldDB" id="A0AA36M737"/>
<comment type="caution">
    <text evidence="2">The sequence shown here is derived from an EMBL/GenBank/DDBJ whole genome shotgun (WGS) entry which is preliminary data.</text>
</comment>
<sequence length="256" mass="29795">MLSITPIFIVMLTAKMTSNSGVFYFNPEAPRGEPIFQYYAENKAQCLRACYEESDCAVVEHDETDDNYCRLYKEGNGSVEAYVLSREATDSSCMTETTTTDVRFQKIPRRENVKKGKCTSTQNVTVIMPYKREGRYRFFVPESSRIPYDWDRMNFKLTFSSKPEPTCTSVPVFHRADYRRLYFGEVYNVTGYYFHNAYAFADPCTPAGECLGKVEIQEYVDENGDFFYDKAGEENKKNKRNSGLRQTFFIVEKRPW</sequence>
<gene>
    <name evidence="2" type="ORF">CYNAS_LOCUS13622</name>
</gene>
<dbReference type="Pfam" id="PF08277">
    <property type="entry name" value="PAN_3"/>
    <property type="match status" value="1"/>
</dbReference>
<organism evidence="2 3">
    <name type="scientific">Cylicocyclus nassatus</name>
    <name type="common">Nematode worm</name>
    <dbReference type="NCBI Taxonomy" id="53992"/>
    <lineage>
        <taxon>Eukaryota</taxon>
        <taxon>Metazoa</taxon>
        <taxon>Ecdysozoa</taxon>
        <taxon>Nematoda</taxon>
        <taxon>Chromadorea</taxon>
        <taxon>Rhabditida</taxon>
        <taxon>Rhabditina</taxon>
        <taxon>Rhabditomorpha</taxon>
        <taxon>Strongyloidea</taxon>
        <taxon>Strongylidae</taxon>
        <taxon>Cylicocyclus</taxon>
    </lineage>
</organism>
<evidence type="ECO:0000259" key="1">
    <source>
        <dbReference type="Pfam" id="PF08277"/>
    </source>
</evidence>
<reference evidence="2" key="1">
    <citation type="submission" date="2023-07" db="EMBL/GenBank/DDBJ databases">
        <authorList>
            <consortium name="CYATHOMIX"/>
        </authorList>
    </citation>
    <scope>NUCLEOTIDE SEQUENCE</scope>
    <source>
        <strain evidence="2">N/A</strain>
    </source>
</reference>
<evidence type="ECO:0000313" key="2">
    <source>
        <dbReference type="EMBL" id="CAJ0601639.1"/>
    </source>
</evidence>
<accession>A0AA36M737</accession>
<protein>
    <recommendedName>
        <fullName evidence="1">PAN-3 domain-containing protein</fullName>
    </recommendedName>
</protein>
<proteinExistence type="predicted"/>
<dbReference type="Proteomes" id="UP001176961">
    <property type="component" value="Unassembled WGS sequence"/>
</dbReference>
<dbReference type="InterPro" id="IPR006583">
    <property type="entry name" value="PAN-3_domain"/>
</dbReference>
<evidence type="ECO:0000313" key="3">
    <source>
        <dbReference type="Proteomes" id="UP001176961"/>
    </source>
</evidence>